<sequence>MNNNLEKYKKDLEKLIAQGKKLHMAMQYECYPDESDEAAKTDEKLAKTIKSLPKFNNEYQAWYSEAKVLIKQLLPDRLDDFTRHYEKPKPRKDIDYENYRIEDYLQGLNVTRGSRTIVNIDAAIPHFRQQQAILNAVSVRFESTLFDIKQLVQADLFDSELDTARELIKHGFLRGAGAISGVVLEKHLAQVAVNHNVKTRKKSPTINDFNELLKNEGVLDVPPWRQIQRLGDIRNLCDHNKDREPTKEEVEELVDGVEKFTKTLF</sequence>
<dbReference type="EMBL" id="CP001999">
    <property type="protein sequence ID" value="ADG93698.1"/>
    <property type="molecule type" value="Genomic_DNA"/>
</dbReference>
<dbReference type="OrthoDB" id="1435962at2"/>
<dbReference type="STRING" id="572480.Arnit_2044"/>
<proteinExistence type="predicted"/>
<dbReference type="Proteomes" id="UP000000939">
    <property type="component" value="Chromosome"/>
</dbReference>
<gene>
    <name evidence="1" type="ordered locus">Arnit_2044</name>
</gene>
<dbReference type="eggNOG" id="ENOG5032EI0">
    <property type="taxonomic scope" value="Bacteria"/>
</dbReference>
<organism evidence="1 2">
    <name type="scientific">Arcobacter nitrofigilis (strain ATCC 33309 / DSM 7299 / CCUG 15893 / LMG 7604 / NCTC 12251 / CI)</name>
    <name type="common">Campylobacter nitrofigilis</name>
    <dbReference type="NCBI Taxonomy" id="572480"/>
    <lineage>
        <taxon>Bacteria</taxon>
        <taxon>Pseudomonadati</taxon>
        <taxon>Campylobacterota</taxon>
        <taxon>Epsilonproteobacteria</taxon>
        <taxon>Campylobacterales</taxon>
        <taxon>Arcobacteraceae</taxon>
        <taxon>Arcobacter</taxon>
    </lineage>
</organism>
<accession>D5V086</accession>
<dbReference type="KEGG" id="ant:Arnit_2044"/>
<evidence type="ECO:0000313" key="1">
    <source>
        <dbReference type="EMBL" id="ADG93698.1"/>
    </source>
</evidence>
<protein>
    <recommendedName>
        <fullName evidence="3">DUF4145 domain-containing protein</fullName>
    </recommendedName>
</protein>
<evidence type="ECO:0000313" key="2">
    <source>
        <dbReference type="Proteomes" id="UP000000939"/>
    </source>
</evidence>
<dbReference type="HOGENOM" id="CLU_1033178_0_0_7"/>
<evidence type="ECO:0008006" key="3">
    <source>
        <dbReference type="Google" id="ProtNLM"/>
    </source>
</evidence>
<name>D5V086_ARCNC</name>
<dbReference type="AlphaFoldDB" id="D5V086"/>
<dbReference type="RefSeq" id="WP_013135843.1">
    <property type="nucleotide sequence ID" value="NC_014166.1"/>
</dbReference>
<keyword evidence="2" id="KW-1185">Reference proteome</keyword>
<reference evidence="1 2" key="1">
    <citation type="journal article" date="2010" name="Stand. Genomic Sci.">
        <title>Complete genome sequence of Arcobacter nitrofigilis type strain (CI).</title>
        <authorList>
            <person name="Pati A."/>
            <person name="Gronow S."/>
            <person name="Lapidus A."/>
            <person name="Copeland A."/>
            <person name="Glavina Del Rio T."/>
            <person name="Nolan M."/>
            <person name="Lucas S."/>
            <person name="Tice H."/>
            <person name="Cheng J.F."/>
            <person name="Han C."/>
            <person name="Chertkov O."/>
            <person name="Bruce D."/>
            <person name="Tapia R."/>
            <person name="Goodwin L."/>
            <person name="Pitluck S."/>
            <person name="Liolios K."/>
            <person name="Ivanova N."/>
            <person name="Mavromatis K."/>
            <person name="Chen A."/>
            <person name="Palaniappan K."/>
            <person name="Land M."/>
            <person name="Hauser L."/>
            <person name="Chang Y.J."/>
            <person name="Jeffries C.D."/>
            <person name="Detter J.C."/>
            <person name="Rohde M."/>
            <person name="Goker M."/>
            <person name="Bristow J."/>
            <person name="Eisen J.A."/>
            <person name="Markowitz V."/>
            <person name="Hugenholtz P."/>
            <person name="Klenk H.P."/>
            <person name="Kyrpides N.C."/>
        </authorList>
    </citation>
    <scope>NUCLEOTIDE SEQUENCE [LARGE SCALE GENOMIC DNA]</scope>
    <source>
        <strain evidence="2">ATCC 33309 / DSM 7299 / CCUG 15893 / LMG 7604 / NCTC 12251 / CI</strain>
    </source>
</reference>
<dbReference type="Gene3D" id="1.20.120.330">
    <property type="entry name" value="Nucleotidyltransferases domain 2"/>
    <property type="match status" value="1"/>
</dbReference>